<dbReference type="PRINTS" id="PR00455">
    <property type="entry name" value="HTHTETR"/>
</dbReference>
<evidence type="ECO:0000313" key="7">
    <source>
        <dbReference type="EMBL" id="MFD1050775.1"/>
    </source>
</evidence>
<dbReference type="InterPro" id="IPR001647">
    <property type="entry name" value="HTH_TetR"/>
</dbReference>
<evidence type="ECO:0000256" key="1">
    <source>
        <dbReference type="ARBA" id="ARBA00023015"/>
    </source>
</evidence>
<keyword evidence="1" id="KW-0805">Transcription regulation</keyword>
<accession>A0ABW3MJK6</accession>
<dbReference type="InterPro" id="IPR036271">
    <property type="entry name" value="Tet_transcr_reg_TetR-rel_C_sf"/>
</dbReference>
<feature type="non-terminal residue" evidence="7">
    <location>
        <position position="154"/>
    </location>
</feature>
<dbReference type="PANTHER" id="PTHR47506">
    <property type="entry name" value="TRANSCRIPTIONAL REGULATORY PROTEIN"/>
    <property type="match status" value="1"/>
</dbReference>
<protein>
    <submittedName>
        <fullName evidence="7">TetR/AcrR family transcriptional regulator</fullName>
    </submittedName>
</protein>
<comment type="caution">
    <text evidence="7">The sequence shown here is derived from an EMBL/GenBank/DDBJ whole genome shotgun (WGS) entry which is preliminary data.</text>
</comment>
<feature type="DNA-binding region" description="H-T-H motif" evidence="4">
    <location>
        <begin position="27"/>
        <end position="46"/>
    </location>
</feature>
<evidence type="ECO:0000256" key="2">
    <source>
        <dbReference type="ARBA" id="ARBA00023125"/>
    </source>
</evidence>
<evidence type="ECO:0000259" key="6">
    <source>
        <dbReference type="PROSITE" id="PS50977"/>
    </source>
</evidence>
<keyword evidence="8" id="KW-1185">Reference proteome</keyword>
<evidence type="ECO:0000256" key="4">
    <source>
        <dbReference type="PROSITE-ProRule" id="PRU00335"/>
    </source>
</evidence>
<dbReference type="Pfam" id="PF00440">
    <property type="entry name" value="TetR_N"/>
    <property type="match status" value="1"/>
</dbReference>
<keyword evidence="3" id="KW-0804">Transcription</keyword>
<evidence type="ECO:0000256" key="3">
    <source>
        <dbReference type="ARBA" id="ARBA00023163"/>
    </source>
</evidence>
<name>A0ABW3MJK6_9PSEU</name>
<organism evidence="7 8">
    <name type="scientific">Kibdelosporangium lantanae</name>
    <dbReference type="NCBI Taxonomy" id="1497396"/>
    <lineage>
        <taxon>Bacteria</taxon>
        <taxon>Bacillati</taxon>
        <taxon>Actinomycetota</taxon>
        <taxon>Actinomycetes</taxon>
        <taxon>Pseudonocardiales</taxon>
        <taxon>Pseudonocardiaceae</taxon>
        <taxon>Kibdelosporangium</taxon>
    </lineage>
</organism>
<evidence type="ECO:0000313" key="8">
    <source>
        <dbReference type="Proteomes" id="UP001597045"/>
    </source>
</evidence>
<dbReference type="PANTHER" id="PTHR47506:SF1">
    <property type="entry name" value="HTH-TYPE TRANSCRIPTIONAL REGULATOR YJDC"/>
    <property type="match status" value="1"/>
</dbReference>
<dbReference type="PROSITE" id="PS50977">
    <property type="entry name" value="HTH_TETR_2"/>
    <property type="match status" value="1"/>
</dbReference>
<gene>
    <name evidence="7" type="ORF">ACFQ1S_37220</name>
</gene>
<feature type="region of interest" description="Disordered" evidence="5">
    <location>
        <begin position="134"/>
        <end position="154"/>
    </location>
</feature>
<dbReference type="SUPFAM" id="SSF46689">
    <property type="entry name" value="Homeodomain-like"/>
    <property type="match status" value="1"/>
</dbReference>
<dbReference type="Proteomes" id="UP001597045">
    <property type="component" value="Unassembled WGS sequence"/>
</dbReference>
<dbReference type="SUPFAM" id="SSF48498">
    <property type="entry name" value="Tetracyclin repressor-like, C-terminal domain"/>
    <property type="match status" value="1"/>
</dbReference>
<sequence>MPRPSVRGRIVETAVVEFHRNGFAACSVDTITKAAGVPKGSFYNHFKSKEALAAEAIGRYAADAEWNNPVDPDLTPLGELRARFTAMRDVLVGNDYTRGCLIGNMGEEAADHSEVIRATVRTCLDGWPAGELRPGEPRADLLRNGHADRPFRRP</sequence>
<keyword evidence="2 4" id="KW-0238">DNA-binding</keyword>
<proteinExistence type="predicted"/>
<dbReference type="InterPro" id="IPR009057">
    <property type="entry name" value="Homeodomain-like_sf"/>
</dbReference>
<dbReference type="Gene3D" id="1.10.357.10">
    <property type="entry name" value="Tetracycline Repressor, domain 2"/>
    <property type="match status" value="1"/>
</dbReference>
<evidence type="ECO:0000256" key="5">
    <source>
        <dbReference type="SAM" id="MobiDB-lite"/>
    </source>
</evidence>
<dbReference type="EMBL" id="JBHTIS010003081">
    <property type="protein sequence ID" value="MFD1050775.1"/>
    <property type="molecule type" value="Genomic_DNA"/>
</dbReference>
<reference evidence="8" key="1">
    <citation type="journal article" date="2019" name="Int. J. Syst. Evol. Microbiol.">
        <title>The Global Catalogue of Microorganisms (GCM) 10K type strain sequencing project: providing services to taxonomists for standard genome sequencing and annotation.</title>
        <authorList>
            <consortium name="The Broad Institute Genomics Platform"/>
            <consortium name="The Broad Institute Genome Sequencing Center for Infectious Disease"/>
            <person name="Wu L."/>
            <person name="Ma J."/>
        </authorList>
    </citation>
    <scope>NUCLEOTIDE SEQUENCE [LARGE SCALE GENOMIC DNA]</scope>
    <source>
        <strain evidence="8">JCM 31486</strain>
    </source>
</reference>
<feature type="domain" description="HTH tetR-type" evidence="6">
    <location>
        <begin position="4"/>
        <end position="64"/>
    </location>
</feature>